<keyword evidence="1" id="KW-0732">Signal</keyword>
<organism evidence="3 4">
    <name type="scientific">Rhynchosporium graminicola</name>
    <dbReference type="NCBI Taxonomy" id="2792576"/>
    <lineage>
        <taxon>Eukaryota</taxon>
        <taxon>Fungi</taxon>
        <taxon>Dikarya</taxon>
        <taxon>Ascomycota</taxon>
        <taxon>Pezizomycotina</taxon>
        <taxon>Leotiomycetes</taxon>
        <taxon>Helotiales</taxon>
        <taxon>Ploettnerulaceae</taxon>
        <taxon>Rhynchosporium</taxon>
    </lineage>
</organism>
<name>A0A1E1KG07_9HELO</name>
<dbReference type="SUPFAM" id="SSF52266">
    <property type="entry name" value="SGNH hydrolase"/>
    <property type="match status" value="1"/>
</dbReference>
<dbReference type="Gene3D" id="3.40.50.1110">
    <property type="entry name" value="SGNH hydrolase"/>
    <property type="match status" value="1"/>
</dbReference>
<dbReference type="CDD" id="cd01831">
    <property type="entry name" value="Endoglucanase_E_like"/>
    <property type="match status" value="1"/>
</dbReference>
<gene>
    <name evidence="3" type="ORF">RCO7_02711</name>
</gene>
<comment type="caution">
    <text evidence="3">The sequence shown here is derived from an EMBL/GenBank/DDBJ whole genome shotgun (WGS) entry which is preliminary data.</text>
</comment>
<dbReference type="InParanoid" id="A0A1E1KG07"/>
<feature type="signal peptide" evidence="1">
    <location>
        <begin position="1"/>
        <end position="23"/>
    </location>
</feature>
<keyword evidence="4" id="KW-1185">Reference proteome</keyword>
<dbReference type="Pfam" id="PF13472">
    <property type="entry name" value="Lipase_GDSL_2"/>
    <property type="match status" value="1"/>
</dbReference>
<evidence type="ECO:0000259" key="2">
    <source>
        <dbReference type="Pfam" id="PF13472"/>
    </source>
</evidence>
<dbReference type="PANTHER" id="PTHR37834">
    <property type="entry name" value="GDSL-LIKE LIPASE/ACYLHYDROLASE DOMAIN PROTEIN (AFU_ORTHOLOGUE AFUA_2G00620)"/>
    <property type="match status" value="1"/>
</dbReference>
<dbReference type="Proteomes" id="UP000178129">
    <property type="component" value="Unassembled WGS sequence"/>
</dbReference>
<feature type="domain" description="SGNH hydrolase-type esterase" evidence="2">
    <location>
        <begin position="171"/>
        <end position="373"/>
    </location>
</feature>
<protein>
    <submittedName>
        <fullName evidence="3">Related to GDSL-like lipase/acylhydrolase domain protein</fullName>
    </submittedName>
</protein>
<dbReference type="InterPro" id="IPR036514">
    <property type="entry name" value="SGNH_hydro_sf"/>
</dbReference>
<evidence type="ECO:0000313" key="3">
    <source>
        <dbReference type="EMBL" id="CZS96975.1"/>
    </source>
</evidence>
<dbReference type="GO" id="GO:0052689">
    <property type="term" value="F:carboxylic ester hydrolase activity"/>
    <property type="evidence" value="ECO:0007669"/>
    <property type="project" value="InterPro"/>
</dbReference>
<dbReference type="PANTHER" id="PTHR37834:SF2">
    <property type="entry name" value="ESTERASE, SGNH HYDROLASE-TYPE"/>
    <property type="match status" value="1"/>
</dbReference>
<accession>A0A1E1KG07</accession>
<evidence type="ECO:0000313" key="4">
    <source>
        <dbReference type="Proteomes" id="UP000178129"/>
    </source>
</evidence>
<proteinExistence type="predicted"/>
<reference evidence="4" key="1">
    <citation type="submission" date="2016-03" db="EMBL/GenBank/DDBJ databases">
        <authorList>
            <person name="Ploux O."/>
        </authorList>
    </citation>
    <scope>NUCLEOTIDE SEQUENCE [LARGE SCALE GENOMIC DNA]</scope>
    <source>
        <strain evidence="4">UK7</strain>
    </source>
</reference>
<sequence>MRCSLSLGQILALTSSFSQVVLASIVENGHIRDVHFPNTLMSTSLADWKTYAPNASELSYKGRWDSRYISWWSAPGLKFGVTGNQVAISFGNWTSPGVLVGFRFDGLDWTFTNITAWATHLFSSPEIGARDASVFEIRVSNYAYGIQIRNVHTAPNSTLFKVPDFKRRLEVIGDSLASGYTATYEGLAGFGYGLAAGLGETEWDITSYSGICLHDRNCWGNPRGQTYQWYQTSDTSPRSREIYGTEPEPWDFAKHPAADLVVICLGTNDNNSLIDVASEDYMKSYIELVDGVHEKYPKANIVLMSLWSGFSKIGTTYRESGAFISEIYDVYKYFNTNAYVTGTQQPFVHYFNSTGILQHNDINPQFHPTDVGHVKLASHLLQYVKMKFDWGFAATGPEVQHETLYWNDLATY</sequence>
<dbReference type="EMBL" id="FJUW01000012">
    <property type="protein sequence ID" value="CZS96975.1"/>
    <property type="molecule type" value="Genomic_DNA"/>
</dbReference>
<dbReference type="InterPro" id="IPR013830">
    <property type="entry name" value="SGNH_hydro"/>
</dbReference>
<evidence type="ECO:0000256" key="1">
    <source>
        <dbReference type="SAM" id="SignalP"/>
    </source>
</evidence>
<feature type="chain" id="PRO_5009445934" evidence="1">
    <location>
        <begin position="24"/>
        <end position="412"/>
    </location>
</feature>
<dbReference type="AlphaFoldDB" id="A0A1E1KG07"/>
<dbReference type="InterPro" id="IPR037461">
    <property type="entry name" value="CtCE2-like_dom"/>
</dbReference>
<dbReference type="InterPro" id="IPR052762">
    <property type="entry name" value="PCW_deacetylase/CE"/>
</dbReference>